<gene>
    <name evidence="14" type="ORF">HXW94_00640</name>
</gene>
<dbReference type="Gene3D" id="3.40.50.2300">
    <property type="match status" value="1"/>
</dbReference>
<dbReference type="Proteomes" id="UP000553343">
    <property type="component" value="Unassembled WGS sequence"/>
</dbReference>
<evidence type="ECO:0000256" key="2">
    <source>
        <dbReference type="ARBA" id="ARBA00012438"/>
    </source>
</evidence>
<dbReference type="InterPro" id="IPR036890">
    <property type="entry name" value="HATPase_C_sf"/>
</dbReference>
<dbReference type="PROSITE" id="PS50109">
    <property type="entry name" value="HIS_KIN"/>
    <property type="match status" value="1"/>
</dbReference>
<evidence type="ECO:0000259" key="11">
    <source>
        <dbReference type="PROSITE" id="PS50109"/>
    </source>
</evidence>
<evidence type="ECO:0000256" key="9">
    <source>
        <dbReference type="PROSITE-ProRule" id="PRU00169"/>
    </source>
</evidence>
<evidence type="ECO:0000256" key="4">
    <source>
        <dbReference type="ARBA" id="ARBA00022679"/>
    </source>
</evidence>
<evidence type="ECO:0000313" key="15">
    <source>
        <dbReference type="Proteomes" id="UP000553343"/>
    </source>
</evidence>
<keyword evidence="3 9" id="KW-0597">Phosphoprotein</keyword>
<dbReference type="PRINTS" id="PR00344">
    <property type="entry name" value="BCTRLSENSOR"/>
</dbReference>
<keyword evidence="6" id="KW-0418">Kinase</keyword>
<dbReference type="InterPro" id="IPR036097">
    <property type="entry name" value="HisK_dim/P_sf"/>
</dbReference>
<dbReference type="InterPro" id="IPR003661">
    <property type="entry name" value="HisK_dim/P_dom"/>
</dbReference>
<dbReference type="InterPro" id="IPR013767">
    <property type="entry name" value="PAS_fold"/>
</dbReference>
<evidence type="ECO:0000256" key="3">
    <source>
        <dbReference type="ARBA" id="ARBA00022553"/>
    </source>
</evidence>
<dbReference type="Pfam" id="PF00072">
    <property type="entry name" value="Response_reg"/>
    <property type="match status" value="1"/>
</dbReference>
<dbReference type="Gene3D" id="3.30.450.20">
    <property type="entry name" value="PAS domain"/>
    <property type="match status" value="2"/>
</dbReference>
<dbReference type="PANTHER" id="PTHR43065:SF42">
    <property type="entry name" value="TWO-COMPONENT SENSOR PPRA"/>
    <property type="match status" value="1"/>
</dbReference>
<dbReference type="SUPFAM" id="SSF52172">
    <property type="entry name" value="CheY-like"/>
    <property type="match status" value="1"/>
</dbReference>
<dbReference type="SMART" id="SM00388">
    <property type="entry name" value="HisKA"/>
    <property type="match status" value="1"/>
</dbReference>
<evidence type="ECO:0000259" key="12">
    <source>
        <dbReference type="PROSITE" id="PS50110"/>
    </source>
</evidence>
<dbReference type="PANTHER" id="PTHR43065">
    <property type="entry name" value="SENSOR HISTIDINE KINASE"/>
    <property type="match status" value="1"/>
</dbReference>
<dbReference type="InterPro" id="IPR005467">
    <property type="entry name" value="His_kinase_dom"/>
</dbReference>
<evidence type="ECO:0000259" key="13">
    <source>
        <dbReference type="PROSITE" id="PS50112"/>
    </source>
</evidence>
<name>A0A850SVR2_9BACT</name>
<dbReference type="PROSITE" id="PS50110">
    <property type="entry name" value="RESPONSE_REGULATORY"/>
    <property type="match status" value="1"/>
</dbReference>
<evidence type="ECO:0000256" key="1">
    <source>
        <dbReference type="ARBA" id="ARBA00000085"/>
    </source>
</evidence>
<keyword evidence="8" id="KW-0902">Two-component regulatory system</keyword>
<evidence type="ECO:0000256" key="8">
    <source>
        <dbReference type="ARBA" id="ARBA00023012"/>
    </source>
</evidence>
<reference evidence="14 15" key="1">
    <citation type="submission" date="2020-06" db="EMBL/GenBank/DDBJ databases">
        <title>High-quality draft genome of sulfate reducer Desulfobacter latus type strain AcrS2 isolated from marine sediment.</title>
        <authorList>
            <person name="Hoppe M."/>
            <person name="Larsen C.K."/>
            <person name="Marshall I.P.G."/>
            <person name="Schramm A."/>
            <person name="Marietou A.G."/>
        </authorList>
    </citation>
    <scope>NUCLEOTIDE SEQUENCE [LARGE SCALE GENOMIC DNA]</scope>
    <source>
        <strain evidence="14 15">AcRS2</strain>
    </source>
</reference>
<comment type="catalytic activity">
    <reaction evidence="1">
        <text>ATP + protein L-histidine = ADP + protein N-phospho-L-histidine.</text>
        <dbReference type="EC" id="2.7.13.3"/>
    </reaction>
</comment>
<dbReference type="Pfam" id="PF00989">
    <property type="entry name" value="PAS"/>
    <property type="match status" value="1"/>
</dbReference>
<dbReference type="SMART" id="SM00387">
    <property type="entry name" value="HATPase_c"/>
    <property type="match status" value="1"/>
</dbReference>
<dbReference type="InterPro" id="IPR004358">
    <property type="entry name" value="Sig_transdc_His_kin-like_C"/>
</dbReference>
<dbReference type="Pfam" id="PF00512">
    <property type="entry name" value="HisKA"/>
    <property type="match status" value="1"/>
</dbReference>
<dbReference type="SMART" id="SM00091">
    <property type="entry name" value="PAS"/>
    <property type="match status" value="1"/>
</dbReference>
<evidence type="ECO:0000256" key="7">
    <source>
        <dbReference type="ARBA" id="ARBA00022840"/>
    </source>
</evidence>
<dbReference type="SMART" id="SM00448">
    <property type="entry name" value="REC"/>
    <property type="match status" value="1"/>
</dbReference>
<dbReference type="EC" id="2.7.13.3" evidence="2"/>
<keyword evidence="7" id="KW-0067">ATP-binding</keyword>
<evidence type="ECO:0000256" key="6">
    <source>
        <dbReference type="ARBA" id="ARBA00022777"/>
    </source>
</evidence>
<dbReference type="CDD" id="cd00082">
    <property type="entry name" value="HisKA"/>
    <property type="match status" value="1"/>
</dbReference>
<accession>A0A850SVR2</accession>
<dbReference type="Pfam" id="PF02518">
    <property type="entry name" value="HATPase_c"/>
    <property type="match status" value="1"/>
</dbReference>
<keyword evidence="4" id="KW-0808">Transferase</keyword>
<feature type="modified residue" description="4-aspartylphosphate" evidence="9">
    <location>
        <position position="583"/>
    </location>
</feature>
<dbReference type="Gene3D" id="3.30.565.10">
    <property type="entry name" value="Histidine kinase-like ATPase, C-terminal domain"/>
    <property type="match status" value="1"/>
</dbReference>
<organism evidence="14 15">
    <name type="scientific">Desulfobacter latus</name>
    <dbReference type="NCBI Taxonomy" id="2292"/>
    <lineage>
        <taxon>Bacteria</taxon>
        <taxon>Pseudomonadati</taxon>
        <taxon>Thermodesulfobacteriota</taxon>
        <taxon>Desulfobacteria</taxon>
        <taxon>Desulfobacterales</taxon>
        <taxon>Desulfobacteraceae</taxon>
        <taxon>Desulfobacter</taxon>
    </lineage>
</organism>
<dbReference type="InterPro" id="IPR035965">
    <property type="entry name" value="PAS-like_dom_sf"/>
</dbReference>
<dbReference type="NCBIfam" id="TIGR00229">
    <property type="entry name" value="sensory_box"/>
    <property type="match status" value="1"/>
</dbReference>
<feature type="domain" description="Response regulatory" evidence="12">
    <location>
        <begin position="532"/>
        <end position="648"/>
    </location>
</feature>
<evidence type="ECO:0000313" key="14">
    <source>
        <dbReference type="EMBL" id="NWH03513.1"/>
    </source>
</evidence>
<feature type="domain" description="Histidine kinase" evidence="11">
    <location>
        <begin position="289"/>
        <end position="513"/>
    </location>
</feature>
<sequence>MKSKNDTNINIKATLARNEALFQGLYDNMTSGSAIYEVLHDGSKGSDYIVKKFNKKSLEIEGKTLGQVIGKSLFDLRPNIDDYGLIPAMKRVWETGEPCVFPVKIYEDDIFSNYYENYIFKLPTGEIVTIYNDVTDQKNAEIALQKSEQKYRHLIQTASDAIYLISENGRFSDVNPAACSMLNRSREEILNLDIGGIDPNFSVEGFYEFWRETPLDAPIIFETTHLHKNGSLVPVEVSGQKFQVGEDVFFFGIARNIADRKKAEAEHAKLQAQLMQSRKMESIGTLAGGIAHEFNNILSIIIGNNELIMEDLPEWSFSRENCKEIHVAGLRARDIVKHLLTFSRQDDSIKKSMNIRSVVKESLKLIKSTTPTYIEIREDLSPDCFPVVGDATQINQILINLVNNAVYALPASGGRIDIELSGTVIPPSNRPSVNKPAPGKYVRLLVRDNGSGMDKDILEKIFDPYFTTKDVDEGSGLGLSVVHGIVQNHNGSITCDSIKGRGTTFTILLPAHDGPVEAQSEQNTTLPGRGERILYVDDEPSIAKLGKRHLAALGYNAFSTTDPVEALEMIKSEPNRFDLIISDMAMPKLPGDRLIAEILTVKPGMPTMICTGYSSRMSETTASEMGIKTFLMKPLNKNELAKKVRDVLDNN</sequence>
<dbReference type="SUPFAM" id="SSF47384">
    <property type="entry name" value="Homodimeric domain of signal transducing histidine kinase"/>
    <property type="match status" value="1"/>
</dbReference>
<protein>
    <recommendedName>
        <fullName evidence="2">histidine kinase</fullName>
        <ecNumber evidence="2">2.7.13.3</ecNumber>
    </recommendedName>
</protein>
<dbReference type="SUPFAM" id="SSF55874">
    <property type="entry name" value="ATPase domain of HSP90 chaperone/DNA topoisomerase II/histidine kinase"/>
    <property type="match status" value="1"/>
</dbReference>
<evidence type="ECO:0000256" key="10">
    <source>
        <dbReference type="SAM" id="Coils"/>
    </source>
</evidence>
<feature type="domain" description="PAS" evidence="13">
    <location>
        <begin position="147"/>
        <end position="191"/>
    </location>
</feature>
<dbReference type="CDD" id="cd00130">
    <property type="entry name" value="PAS"/>
    <property type="match status" value="1"/>
</dbReference>
<dbReference type="InterPro" id="IPR001789">
    <property type="entry name" value="Sig_transdc_resp-reg_receiver"/>
</dbReference>
<dbReference type="EMBL" id="JACADJ010000002">
    <property type="protein sequence ID" value="NWH03513.1"/>
    <property type="molecule type" value="Genomic_DNA"/>
</dbReference>
<dbReference type="SUPFAM" id="SSF55785">
    <property type="entry name" value="PYP-like sensor domain (PAS domain)"/>
    <property type="match status" value="2"/>
</dbReference>
<dbReference type="AlphaFoldDB" id="A0A850SVR2"/>
<dbReference type="InterPro" id="IPR003594">
    <property type="entry name" value="HATPase_dom"/>
</dbReference>
<dbReference type="InterPro" id="IPR000014">
    <property type="entry name" value="PAS"/>
</dbReference>
<dbReference type="RefSeq" id="WP_178364969.1">
    <property type="nucleotide sequence ID" value="NZ_JACADJ010000002.1"/>
</dbReference>
<feature type="coiled-coil region" evidence="10">
    <location>
        <begin position="253"/>
        <end position="280"/>
    </location>
</feature>
<keyword evidence="10" id="KW-0175">Coiled coil</keyword>
<proteinExistence type="predicted"/>
<keyword evidence="15" id="KW-1185">Reference proteome</keyword>
<dbReference type="Gene3D" id="1.10.287.130">
    <property type="match status" value="1"/>
</dbReference>
<evidence type="ECO:0000256" key="5">
    <source>
        <dbReference type="ARBA" id="ARBA00022741"/>
    </source>
</evidence>
<dbReference type="InterPro" id="IPR011006">
    <property type="entry name" value="CheY-like_superfamily"/>
</dbReference>
<dbReference type="GO" id="GO:0000155">
    <property type="term" value="F:phosphorelay sensor kinase activity"/>
    <property type="evidence" value="ECO:0007669"/>
    <property type="project" value="InterPro"/>
</dbReference>
<dbReference type="PROSITE" id="PS50112">
    <property type="entry name" value="PAS"/>
    <property type="match status" value="1"/>
</dbReference>
<keyword evidence="5" id="KW-0547">Nucleotide-binding</keyword>
<comment type="caution">
    <text evidence="14">The sequence shown here is derived from an EMBL/GenBank/DDBJ whole genome shotgun (WGS) entry which is preliminary data.</text>
</comment>